<dbReference type="Proteomes" id="UP001590950">
    <property type="component" value="Unassembled WGS sequence"/>
</dbReference>
<organism evidence="1 2">
    <name type="scientific">Stereocaulon virgatum</name>
    <dbReference type="NCBI Taxonomy" id="373712"/>
    <lineage>
        <taxon>Eukaryota</taxon>
        <taxon>Fungi</taxon>
        <taxon>Dikarya</taxon>
        <taxon>Ascomycota</taxon>
        <taxon>Pezizomycotina</taxon>
        <taxon>Lecanoromycetes</taxon>
        <taxon>OSLEUM clade</taxon>
        <taxon>Lecanoromycetidae</taxon>
        <taxon>Lecanorales</taxon>
        <taxon>Lecanorineae</taxon>
        <taxon>Stereocaulaceae</taxon>
        <taxon>Stereocaulon</taxon>
    </lineage>
</organism>
<name>A0ABR4AMU0_9LECA</name>
<accession>A0ABR4AMU0</accession>
<evidence type="ECO:0000313" key="1">
    <source>
        <dbReference type="EMBL" id="KAL2047068.1"/>
    </source>
</evidence>
<protein>
    <submittedName>
        <fullName evidence="1">Uncharacterized protein</fullName>
    </submittedName>
</protein>
<proteinExistence type="predicted"/>
<comment type="caution">
    <text evidence="1">The sequence shown here is derived from an EMBL/GenBank/DDBJ whole genome shotgun (WGS) entry which is preliminary data.</text>
</comment>
<sequence>MLAAQIKIIDMFQKEEKEIWRIYRERWEPQSPWIFHTESFLQWDNPQILPQTEPDARHSTALVEAFDAGTIGLTASPAKKTPEPEWEKIRKWEEGMRKIEKWDGLREDVERDWWPLTPLS</sequence>
<reference evidence="1 2" key="1">
    <citation type="submission" date="2024-09" db="EMBL/GenBank/DDBJ databases">
        <title>Rethinking Asexuality: The Enigmatic Case of Functional Sexual Genes in Lepraria (Stereocaulaceae).</title>
        <authorList>
            <person name="Doellman M."/>
            <person name="Sun Y."/>
            <person name="Barcenas-Pena A."/>
            <person name="Lumbsch H.T."/>
            <person name="Grewe F."/>
        </authorList>
    </citation>
    <scope>NUCLEOTIDE SEQUENCE [LARGE SCALE GENOMIC DNA]</scope>
    <source>
        <strain evidence="1 2">Mercado 3170</strain>
    </source>
</reference>
<gene>
    <name evidence="1" type="ORF">N7G274_001087</name>
</gene>
<evidence type="ECO:0000313" key="2">
    <source>
        <dbReference type="Proteomes" id="UP001590950"/>
    </source>
</evidence>
<dbReference type="EMBL" id="JBEFKJ010000003">
    <property type="protein sequence ID" value="KAL2047068.1"/>
    <property type="molecule type" value="Genomic_DNA"/>
</dbReference>
<keyword evidence="2" id="KW-1185">Reference proteome</keyword>